<dbReference type="Gene3D" id="3.40.50.880">
    <property type="match status" value="1"/>
</dbReference>
<sequence>MKKVAVHLVTGFEEIEAVTIIDVLRRANLEVTTVSMTASNEVTGAHQIPVIADVLFSEVEYSNIDALVLPGGMPGAKNLDEHEGLQQQITQFNHEQKLLGAICAAPLVFGHLGILKGKKAVCYPGFESELHGAEILKSPTAVSGNIVTGTGVGTALKFALQLVEELAGKEKSKQLAKAVLVE</sequence>
<evidence type="ECO:0000256" key="1">
    <source>
        <dbReference type="ARBA" id="ARBA00022737"/>
    </source>
</evidence>
<dbReference type="PATRIC" id="fig|1409788.3.peg.4590"/>
<dbReference type="FunFam" id="3.40.50.880:FF:000015">
    <property type="entry name" value="Protein DJ-1 homolog C"/>
    <property type="match status" value="1"/>
</dbReference>
<dbReference type="PANTHER" id="PTHR48094:SF12">
    <property type="entry name" value="PARKINSON DISEASE PROTEIN 7 HOMOLOG"/>
    <property type="match status" value="1"/>
</dbReference>
<accession>A0A0L8V2Q2</accession>
<gene>
    <name evidence="3" type="ORF">NC99_44910</name>
</gene>
<dbReference type="InterPro" id="IPR050325">
    <property type="entry name" value="Prot/Nucl_acid_deglycase"/>
</dbReference>
<dbReference type="CDD" id="cd03135">
    <property type="entry name" value="GATase1_DJ-1"/>
    <property type="match status" value="1"/>
</dbReference>
<dbReference type="RefSeq" id="WP_053188583.1">
    <property type="nucleotide sequence ID" value="NZ_LGIA01000215.1"/>
</dbReference>
<dbReference type="AlphaFoldDB" id="A0A0L8V2Q2"/>
<evidence type="ECO:0000259" key="2">
    <source>
        <dbReference type="Pfam" id="PF01965"/>
    </source>
</evidence>
<dbReference type="SUPFAM" id="SSF52317">
    <property type="entry name" value="Class I glutamine amidotransferase-like"/>
    <property type="match status" value="1"/>
</dbReference>
<dbReference type="EMBL" id="LGIA01000215">
    <property type="protein sequence ID" value="KOH42706.1"/>
    <property type="molecule type" value="Genomic_DNA"/>
</dbReference>
<evidence type="ECO:0000313" key="3">
    <source>
        <dbReference type="EMBL" id="KOH42706.1"/>
    </source>
</evidence>
<dbReference type="Proteomes" id="UP000036958">
    <property type="component" value="Unassembled WGS sequence"/>
</dbReference>
<dbReference type="PANTHER" id="PTHR48094">
    <property type="entry name" value="PROTEIN/NUCLEIC ACID DEGLYCASE DJ-1-RELATED"/>
    <property type="match status" value="1"/>
</dbReference>
<dbReference type="STRING" id="1409788.NC99_44910"/>
<dbReference type="InterPro" id="IPR002818">
    <property type="entry name" value="DJ-1/PfpI"/>
</dbReference>
<dbReference type="Pfam" id="PF01965">
    <property type="entry name" value="DJ-1_PfpI"/>
    <property type="match status" value="1"/>
</dbReference>
<name>A0A0L8V2Q2_9BACT</name>
<dbReference type="NCBIfam" id="TIGR01383">
    <property type="entry name" value="not_thiJ"/>
    <property type="match status" value="1"/>
</dbReference>
<dbReference type="InterPro" id="IPR029062">
    <property type="entry name" value="Class_I_gatase-like"/>
</dbReference>
<dbReference type="GO" id="GO:0005737">
    <property type="term" value="C:cytoplasm"/>
    <property type="evidence" value="ECO:0007669"/>
    <property type="project" value="UniProtKB-ARBA"/>
</dbReference>
<keyword evidence="1" id="KW-0677">Repeat</keyword>
<keyword evidence="4" id="KW-1185">Reference proteome</keyword>
<organism evidence="3 4">
    <name type="scientific">Sunxiuqinia dokdonensis</name>
    <dbReference type="NCBI Taxonomy" id="1409788"/>
    <lineage>
        <taxon>Bacteria</taxon>
        <taxon>Pseudomonadati</taxon>
        <taxon>Bacteroidota</taxon>
        <taxon>Bacteroidia</taxon>
        <taxon>Marinilabiliales</taxon>
        <taxon>Prolixibacteraceae</taxon>
        <taxon>Sunxiuqinia</taxon>
    </lineage>
</organism>
<reference evidence="4" key="1">
    <citation type="submission" date="2015-07" db="EMBL/GenBank/DDBJ databases">
        <title>Genome sequencing of Sunxiuqinia dokdonensis strain SK.</title>
        <authorList>
            <person name="Ahn S."/>
            <person name="Kim B.-C."/>
        </authorList>
    </citation>
    <scope>NUCLEOTIDE SEQUENCE [LARGE SCALE GENOMIC DNA]</scope>
    <source>
        <strain evidence="4">SK</strain>
    </source>
</reference>
<dbReference type="InterPro" id="IPR006287">
    <property type="entry name" value="DJ-1"/>
</dbReference>
<evidence type="ECO:0000313" key="4">
    <source>
        <dbReference type="Proteomes" id="UP000036958"/>
    </source>
</evidence>
<protein>
    <recommendedName>
        <fullName evidence="2">DJ-1/PfpI domain-containing protein</fullName>
    </recommendedName>
</protein>
<dbReference type="OrthoDB" id="9792284at2"/>
<feature type="domain" description="DJ-1/PfpI" evidence="2">
    <location>
        <begin position="2"/>
        <end position="165"/>
    </location>
</feature>
<comment type="caution">
    <text evidence="3">The sequence shown here is derived from an EMBL/GenBank/DDBJ whole genome shotgun (WGS) entry which is preliminary data.</text>
</comment>
<proteinExistence type="predicted"/>